<comment type="caution">
    <text evidence="4">The sequence shown here is derived from an EMBL/GenBank/DDBJ whole genome shotgun (WGS) entry which is preliminary data.</text>
</comment>
<dbReference type="SMART" id="SM00116">
    <property type="entry name" value="CBS"/>
    <property type="match status" value="2"/>
</dbReference>
<dbReference type="PROSITE" id="PS51371">
    <property type="entry name" value="CBS"/>
    <property type="match status" value="1"/>
</dbReference>
<evidence type="ECO:0000256" key="2">
    <source>
        <dbReference type="PROSITE-ProRule" id="PRU00703"/>
    </source>
</evidence>
<dbReference type="AlphaFoldDB" id="U2KDL6"/>
<sequence length="156" mass="17989">FVLTERTFFRYIFGRKGTVMNIIFLIKPKCDTAYLYTDDSVRQGLEKMYYHKYTAIPVIDHDGIYCGTITEGDFLWNVLGKNPVNAALQQDIRSLEHQSVSDLLRPDFNPPVKVSATMDDLLQRVMDQNFVPVIDDRNVFVGIITRKDVIGYFAKI</sequence>
<evidence type="ECO:0000313" key="4">
    <source>
        <dbReference type="EMBL" id="ERJ96601.1"/>
    </source>
</evidence>
<dbReference type="SUPFAM" id="SSF54631">
    <property type="entry name" value="CBS-domain pair"/>
    <property type="match status" value="1"/>
</dbReference>
<feature type="non-terminal residue" evidence="4">
    <location>
        <position position="1"/>
    </location>
</feature>
<protein>
    <submittedName>
        <fullName evidence="4">CBS domain protein</fullName>
    </submittedName>
</protein>
<feature type="domain" description="CBS" evidence="3">
    <location>
        <begin position="26"/>
        <end position="84"/>
    </location>
</feature>
<dbReference type="PANTHER" id="PTHR43080:SF26">
    <property type="entry name" value="REGULATORY PROTEIN"/>
    <property type="match status" value="1"/>
</dbReference>
<dbReference type="Proteomes" id="UP000016662">
    <property type="component" value="Unassembled WGS sequence"/>
</dbReference>
<dbReference type="InterPro" id="IPR046342">
    <property type="entry name" value="CBS_dom_sf"/>
</dbReference>
<organism evidence="4 5">
    <name type="scientific">Ruminococcus callidus ATCC 27760</name>
    <dbReference type="NCBI Taxonomy" id="411473"/>
    <lineage>
        <taxon>Bacteria</taxon>
        <taxon>Bacillati</taxon>
        <taxon>Bacillota</taxon>
        <taxon>Clostridia</taxon>
        <taxon>Eubacteriales</taxon>
        <taxon>Oscillospiraceae</taxon>
        <taxon>Ruminococcus</taxon>
    </lineage>
</organism>
<gene>
    <name evidence="4" type="ORF">RUMCAL_01040</name>
</gene>
<dbReference type="Pfam" id="PF00571">
    <property type="entry name" value="CBS"/>
    <property type="match status" value="2"/>
</dbReference>
<accession>U2KDL6</accession>
<dbReference type="InterPro" id="IPR051257">
    <property type="entry name" value="Diverse_CBS-Domain"/>
</dbReference>
<evidence type="ECO:0000259" key="3">
    <source>
        <dbReference type="PROSITE" id="PS51371"/>
    </source>
</evidence>
<dbReference type="STRING" id="411473.RUMCAL_01040"/>
<reference evidence="4 5" key="1">
    <citation type="submission" date="2013-07" db="EMBL/GenBank/DDBJ databases">
        <authorList>
            <person name="Weinstock G."/>
            <person name="Sodergren E."/>
            <person name="Wylie T."/>
            <person name="Fulton L."/>
            <person name="Fulton R."/>
            <person name="Fronick C."/>
            <person name="O'Laughlin M."/>
            <person name="Godfrey J."/>
            <person name="Miner T."/>
            <person name="Herter B."/>
            <person name="Appelbaum E."/>
            <person name="Cordes M."/>
            <person name="Lek S."/>
            <person name="Wollam A."/>
            <person name="Pepin K.H."/>
            <person name="Palsikar V.B."/>
            <person name="Mitreva M."/>
            <person name="Wilson R.K."/>
        </authorList>
    </citation>
    <scope>NUCLEOTIDE SEQUENCE [LARGE SCALE GENOMIC DNA]</scope>
    <source>
        <strain evidence="4 5">ATCC 27760</strain>
    </source>
</reference>
<keyword evidence="1 2" id="KW-0129">CBS domain</keyword>
<name>U2KDL6_9FIRM</name>
<dbReference type="PANTHER" id="PTHR43080">
    <property type="entry name" value="CBS DOMAIN-CONTAINING PROTEIN CBSX3, MITOCHONDRIAL"/>
    <property type="match status" value="1"/>
</dbReference>
<evidence type="ECO:0000256" key="1">
    <source>
        <dbReference type="ARBA" id="ARBA00023122"/>
    </source>
</evidence>
<dbReference type="eggNOG" id="COG0517">
    <property type="taxonomic scope" value="Bacteria"/>
</dbReference>
<dbReference type="EMBL" id="AWVF01000115">
    <property type="protein sequence ID" value="ERJ96601.1"/>
    <property type="molecule type" value="Genomic_DNA"/>
</dbReference>
<dbReference type="CDD" id="cd09834">
    <property type="entry name" value="CBS_pair_bac"/>
    <property type="match status" value="1"/>
</dbReference>
<keyword evidence="5" id="KW-1185">Reference proteome</keyword>
<dbReference type="Gene3D" id="3.10.580.10">
    <property type="entry name" value="CBS-domain"/>
    <property type="match status" value="1"/>
</dbReference>
<dbReference type="InterPro" id="IPR000644">
    <property type="entry name" value="CBS_dom"/>
</dbReference>
<proteinExistence type="predicted"/>
<evidence type="ECO:0000313" key="5">
    <source>
        <dbReference type="Proteomes" id="UP000016662"/>
    </source>
</evidence>
<dbReference type="HOGENOM" id="CLU_1681733_0_0_9"/>
<dbReference type="PATRIC" id="fig|411473.3.peg.856"/>